<evidence type="ECO:0000313" key="4">
    <source>
        <dbReference type="Proteomes" id="UP000270924"/>
    </source>
</evidence>
<evidence type="ECO:0000313" key="2">
    <source>
        <dbReference type="EMBL" id="VDM07000.1"/>
    </source>
</evidence>
<reference evidence="3" key="2">
    <citation type="submission" date="2012-08" db="EMBL/GenBank/DDBJ databases">
        <title>The Genome Sequence of Wuchereria bancrofti.</title>
        <authorList>
            <person name="Nutman T.B."/>
            <person name="Fink D.L."/>
            <person name="Russ C."/>
            <person name="Young S."/>
            <person name="Zeng Q."/>
            <person name="Koehrsen M."/>
            <person name="Alvarado L."/>
            <person name="Berlin A."/>
            <person name="Chapman S.B."/>
            <person name="Chen Z."/>
            <person name="Freedman E."/>
            <person name="Gellesch M."/>
            <person name="Goldberg J."/>
            <person name="Griggs A."/>
            <person name="Gujja S."/>
            <person name="Heilman E.R."/>
            <person name="Heiman D."/>
            <person name="Hepburn T."/>
            <person name="Howarth C."/>
            <person name="Jen D."/>
            <person name="Larson L."/>
            <person name="Lewis B."/>
            <person name="Mehta T."/>
            <person name="Park D."/>
            <person name="Pearson M."/>
            <person name="Roberts A."/>
            <person name="Saif S."/>
            <person name="Shea T."/>
            <person name="Shenoy N."/>
            <person name="Sisk P."/>
            <person name="Stolte C."/>
            <person name="Sykes S."/>
            <person name="Walk T."/>
            <person name="White J."/>
            <person name="Yandava C."/>
            <person name="Haas B."/>
            <person name="Henn M.R."/>
            <person name="Nusbaum C."/>
            <person name="Birren B."/>
        </authorList>
    </citation>
    <scope>NUCLEOTIDE SEQUENCE [LARGE SCALE GENOMIC DNA]</scope>
    <source>
        <strain evidence="3">NA</strain>
    </source>
</reference>
<sequence>MSLAFNVINNAQTHAQAQTQARFEVNGRKNQVRVFIVAWKRIFHHSPSPSPYELPGCHSYRLFNLNGEMYTCQVNSQVATSAKCFLCPMVGHMYHEDYFDVLFGPPISRS</sequence>
<dbReference type="EMBL" id="ADBV01004409">
    <property type="protein sequence ID" value="EJW80548.1"/>
    <property type="molecule type" value="Genomic_DNA"/>
</dbReference>
<reference evidence="1" key="1">
    <citation type="submission" date="2012-08" db="EMBL/GenBank/DDBJ databases">
        <title>The Genome Sequence of Wuchereria bancrofti.</title>
        <authorList>
            <consortium name="The Broad Institute Genome Sequencing Platform"/>
            <consortium name="Broad Institute Genome Sequencing Center for Infectious Disease"/>
            <person name="Nutman T.B."/>
            <person name="Fink D.L."/>
            <person name="Russ C."/>
            <person name="Young S."/>
            <person name="Zeng Q."/>
            <person name="Koehrsen M."/>
            <person name="Alvarado L."/>
            <person name="Berlin A."/>
            <person name="Borenstein D."/>
            <person name="Chapman S.B."/>
            <person name="Chen Z."/>
            <person name="Engels R."/>
            <person name="Freedman E."/>
            <person name="Gellesch M."/>
            <person name="Goldberg J."/>
            <person name="Griggs A."/>
            <person name="Gujja S."/>
            <person name="Heilman E.R."/>
            <person name="Heiman D."/>
            <person name="Hepburn T."/>
            <person name="Howarth C."/>
            <person name="Jen D."/>
            <person name="Larson L."/>
            <person name="Lewis B."/>
            <person name="Mehta T."/>
            <person name="Park D."/>
            <person name="Pearson M."/>
            <person name="Richards J."/>
            <person name="Roberts A."/>
            <person name="Saif S."/>
            <person name="Shea T."/>
            <person name="Shenoy N."/>
            <person name="Sisk P."/>
            <person name="Stolte C."/>
            <person name="Sykes S."/>
            <person name="Walk T."/>
            <person name="White J."/>
            <person name="Yandava C."/>
            <person name="Haas B."/>
            <person name="Henn M.R."/>
            <person name="Nusbaum C."/>
            <person name="Birren B."/>
        </authorList>
    </citation>
    <scope>NUCLEOTIDE SEQUENCE</scope>
</reference>
<evidence type="ECO:0000313" key="1">
    <source>
        <dbReference type="EMBL" id="EJW80548.1"/>
    </source>
</evidence>
<dbReference type="Proteomes" id="UP000270924">
    <property type="component" value="Unassembled WGS sequence"/>
</dbReference>
<dbReference type="AlphaFoldDB" id="J9EEI8"/>
<dbReference type="Proteomes" id="UP000004810">
    <property type="component" value="Unassembled WGS sequence"/>
</dbReference>
<protein>
    <submittedName>
        <fullName evidence="1">Uncharacterized protein</fullName>
    </submittedName>
</protein>
<organism evidence="1 3">
    <name type="scientific">Wuchereria bancrofti</name>
    <dbReference type="NCBI Taxonomy" id="6293"/>
    <lineage>
        <taxon>Eukaryota</taxon>
        <taxon>Metazoa</taxon>
        <taxon>Ecdysozoa</taxon>
        <taxon>Nematoda</taxon>
        <taxon>Chromadorea</taxon>
        <taxon>Rhabditida</taxon>
        <taxon>Spirurina</taxon>
        <taxon>Spiruromorpha</taxon>
        <taxon>Filarioidea</taxon>
        <taxon>Onchocercidae</taxon>
        <taxon>Wuchereria</taxon>
    </lineage>
</organism>
<dbReference type="EMBL" id="UYWW01000048">
    <property type="protein sequence ID" value="VDM07000.1"/>
    <property type="molecule type" value="Genomic_DNA"/>
</dbReference>
<accession>J9EEI8</accession>
<keyword evidence="4" id="KW-1185">Reference proteome</keyword>
<proteinExistence type="predicted"/>
<evidence type="ECO:0000313" key="3">
    <source>
        <dbReference type="Proteomes" id="UP000004810"/>
    </source>
</evidence>
<gene>
    <name evidence="2" type="ORF">WBA_LOCUS386</name>
    <name evidence="1" type="ORF">WUBG_08544</name>
</gene>
<reference evidence="2 4" key="3">
    <citation type="submission" date="2018-11" db="EMBL/GenBank/DDBJ databases">
        <authorList>
            <consortium name="Pathogen Informatics"/>
        </authorList>
    </citation>
    <scope>NUCLEOTIDE SEQUENCE [LARGE SCALE GENOMIC DNA]</scope>
</reference>
<name>J9EEI8_WUCBA</name>